<dbReference type="InterPro" id="IPR011576">
    <property type="entry name" value="Pyridox_Oxase_N"/>
</dbReference>
<keyword evidence="1" id="KW-0560">Oxidoreductase</keyword>
<evidence type="ECO:0000259" key="2">
    <source>
        <dbReference type="Pfam" id="PF01243"/>
    </source>
</evidence>
<dbReference type="OrthoDB" id="162914at2"/>
<dbReference type="Proteomes" id="UP000317982">
    <property type="component" value="Unassembled WGS sequence"/>
</dbReference>
<name>A0A545ALP2_9ACTN</name>
<dbReference type="EMBL" id="VIRS01000020">
    <property type="protein sequence ID" value="TQS42180.1"/>
    <property type="molecule type" value="Genomic_DNA"/>
</dbReference>
<evidence type="ECO:0000313" key="4">
    <source>
        <dbReference type="Proteomes" id="UP000317982"/>
    </source>
</evidence>
<dbReference type="SUPFAM" id="SSF50475">
    <property type="entry name" value="FMN-binding split barrel"/>
    <property type="match status" value="1"/>
</dbReference>
<organism evidence="3 4">
    <name type="scientific">Cryptosporangium phraense</name>
    <dbReference type="NCBI Taxonomy" id="2593070"/>
    <lineage>
        <taxon>Bacteria</taxon>
        <taxon>Bacillati</taxon>
        <taxon>Actinomycetota</taxon>
        <taxon>Actinomycetes</taxon>
        <taxon>Cryptosporangiales</taxon>
        <taxon>Cryptosporangiaceae</taxon>
        <taxon>Cryptosporangium</taxon>
    </lineage>
</organism>
<evidence type="ECO:0000256" key="1">
    <source>
        <dbReference type="ARBA" id="ARBA00023002"/>
    </source>
</evidence>
<dbReference type="Gene3D" id="2.30.110.10">
    <property type="entry name" value="Electron Transport, Fmn-binding Protein, Chain A"/>
    <property type="match status" value="1"/>
</dbReference>
<proteinExistence type="predicted"/>
<dbReference type="Pfam" id="PF01243">
    <property type="entry name" value="PNPOx_N"/>
    <property type="match status" value="1"/>
</dbReference>
<keyword evidence="4" id="KW-1185">Reference proteome</keyword>
<accession>A0A545ALP2</accession>
<dbReference type="PANTHER" id="PTHR35176:SF6">
    <property type="entry name" value="HEME OXYGENASE HI_0854-RELATED"/>
    <property type="match status" value="1"/>
</dbReference>
<dbReference type="GO" id="GO:0070967">
    <property type="term" value="F:coenzyme F420 binding"/>
    <property type="evidence" value="ECO:0007669"/>
    <property type="project" value="TreeGrafter"/>
</dbReference>
<gene>
    <name evidence="3" type="ORF">FL583_26600</name>
</gene>
<dbReference type="InterPro" id="IPR012349">
    <property type="entry name" value="Split_barrel_FMN-bd"/>
</dbReference>
<sequence length="114" mass="12845">MATLAKDGRPVTVATWFLFEDDGRILVNLDARRVRLAHLRRDPRFALDVLDFPNWGSHVALQLHVTDITDDAGLADIDALATHYTGNPYPDREHPRVSVRAEITAFHGWGEFLA</sequence>
<dbReference type="AlphaFoldDB" id="A0A545ALP2"/>
<dbReference type="InterPro" id="IPR052019">
    <property type="entry name" value="F420H2_bilvrd_red/Heme_oxyg"/>
</dbReference>
<evidence type="ECO:0000313" key="3">
    <source>
        <dbReference type="EMBL" id="TQS42180.1"/>
    </source>
</evidence>
<comment type="caution">
    <text evidence="3">The sequence shown here is derived from an EMBL/GenBank/DDBJ whole genome shotgun (WGS) entry which is preliminary data.</text>
</comment>
<feature type="domain" description="Pyridoxamine 5'-phosphate oxidase N-terminal" evidence="2">
    <location>
        <begin position="1"/>
        <end position="109"/>
    </location>
</feature>
<dbReference type="PANTHER" id="PTHR35176">
    <property type="entry name" value="HEME OXYGENASE HI_0854-RELATED"/>
    <property type="match status" value="1"/>
</dbReference>
<dbReference type="InParanoid" id="A0A545ALP2"/>
<reference evidence="3 4" key="1">
    <citation type="submission" date="2019-07" db="EMBL/GenBank/DDBJ databases">
        <title>Cryptosporangium phraense sp. nov., isolated from plant litter.</title>
        <authorList>
            <person name="Suriyachadkun C."/>
        </authorList>
    </citation>
    <scope>NUCLEOTIDE SEQUENCE [LARGE SCALE GENOMIC DNA]</scope>
    <source>
        <strain evidence="3 4">A-T 5661</strain>
    </source>
</reference>
<dbReference type="GO" id="GO:0016627">
    <property type="term" value="F:oxidoreductase activity, acting on the CH-CH group of donors"/>
    <property type="evidence" value="ECO:0007669"/>
    <property type="project" value="TreeGrafter"/>
</dbReference>
<dbReference type="GO" id="GO:0005829">
    <property type="term" value="C:cytosol"/>
    <property type="evidence" value="ECO:0007669"/>
    <property type="project" value="TreeGrafter"/>
</dbReference>
<protein>
    <submittedName>
        <fullName evidence="3">PPOX class F420-dependent oxidoreductase</fullName>
    </submittedName>
</protein>
<dbReference type="RefSeq" id="WP_142707580.1">
    <property type="nucleotide sequence ID" value="NZ_VIRS01000020.1"/>
</dbReference>